<dbReference type="RefSeq" id="WP_270156459.1">
    <property type="nucleotide sequence ID" value="NZ_JAPNNL010000075.1"/>
</dbReference>
<keyword evidence="2" id="KW-1185">Reference proteome</keyword>
<comment type="caution">
    <text evidence="1">The sequence shown here is derived from an EMBL/GenBank/DDBJ whole genome shotgun (WGS) entry which is preliminary data.</text>
</comment>
<accession>A0ABT4SEG9</accession>
<reference evidence="1" key="1">
    <citation type="submission" date="2022-11" db="EMBL/GenBank/DDBJ databases">
        <title>Nonomuraea corallina sp. nov., a new species of the genus Nonomuraea isolated from sea side sediment in Thai sea.</title>
        <authorList>
            <person name="Ngamcharungchit C."/>
            <person name="Matsumoto A."/>
            <person name="Suriyachadkun C."/>
            <person name="Panbangred W."/>
            <person name="Inahashi Y."/>
            <person name="Intra B."/>
        </authorList>
    </citation>
    <scope>NUCLEOTIDE SEQUENCE</scope>
    <source>
        <strain evidence="1">MCN248</strain>
    </source>
</reference>
<proteinExistence type="predicted"/>
<protein>
    <recommendedName>
        <fullName evidence="3">LuxR family transcriptional regulator</fullName>
    </recommendedName>
</protein>
<dbReference type="Proteomes" id="UP001144036">
    <property type="component" value="Unassembled WGS sequence"/>
</dbReference>
<sequence length="211" mass="22131">MTDDLAVQRVRGHPVPATPAGTHELVEALGAAAEAGIGAGDLPGARRWARRLADHPLLAEVGHRATGRLLVADALAGDAEAVLTGGVRFLDAWQAAGSPVRSVLGPPAAAVAMIHGLRDDRDSRRAVLDRLDDSPGRTGGYGAVFDAMLLLHRGQAARALERLAPEPGEVGQWVTWIWLHWYVVLRAEAAVLAGSPDARDRLAVARAVVAG</sequence>
<gene>
    <name evidence="1" type="ORF">OUY22_19430</name>
</gene>
<evidence type="ECO:0008006" key="3">
    <source>
        <dbReference type="Google" id="ProtNLM"/>
    </source>
</evidence>
<evidence type="ECO:0000313" key="2">
    <source>
        <dbReference type="Proteomes" id="UP001144036"/>
    </source>
</evidence>
<organism evidence="1 2">
    <name type="scientific">Nonomuraea corallina</name>
    <dbReference type="NCBI Taxonomy" id="2989783"/>
    <lineage>
        <taxon>Bacteria</taxon>
        <taxon>Bacillati</taxon>
        <taxon>Actinomycetota</taxon>
        <taxon>Actinomycetes</taxon>
        <taxon>Streptosporangiales</taxon>
        <taxon>Streptosporangiaceae</taxon>
        <taxon>Nonomuraea</taxon>
    </lineage>
</organism>
<dbReference type="EMBL" id="JAPNNL010000075">
    <property type="protein sequence ID" value="MDA0635596.1"/>
    <property type="molecule type" value="Genomic_DNA"/>
</dbReference>
<evidence type="ECO:0000313" key="1">
    <source>
        <dbReference type="EMBL" id="MDA0635596.1"/>
    </source>
</evidence>
<name>A0ABT4SEG9_9ACTN</name>